<feature type="region of interest" description="Disordered" evidence="1">
    <location>
        <begin position="1"/>
        <end position="77"/>
    </location>
</feature>
<name>A0A4Q9KXG3_9MICR</name>
<proteinExistence type="predicted"/>
<sequence>VNYSSSEQQGVNYSSSEQQGVNYSSNKQQGVNYSSSEQQGVNYSSNKQQGVNNSTTQQTPFNNSTNEQHPFNNSTTQHPFNNTTCKSLFFGWLYTQCYKYAPYTLKNIYPYLDIKYLISNKNSVNECIIIIYELLKGIESKTVGVVMSKVKSIFLMVLNNRDGCYYKRGGGDIRLGKGSNGDSCYYNTSDNNTSYYNSTNNTSYYKSTDNNTPLDNTSDKHTPLDNTTDNNTPLNKDSVSSLIISFISLYNNNTPLQKTIYKIYIRVLEVYNIYKNIDCSYMLVIMGSIGIKGVRGSSMDEGGVKYSRDMLGGVNVKDSNIKGVNVKDSSYKGVNNTTNKQQGVNDLSDTLHPVNTTTNKQQGVNDLSDTLHPVNTTTNKQQGVNNIPYKHHPFNFTTTYNPLNHSNSPISLPKDCSINNTCKYLLENILLLQNYKEQDILFFVIQQTLKTMTDINVLEKGVINRIIHFKDTHYFIPINDSRRGCYNSKESKCKDSRCYCKEIIKGSYNTDSKGSYNTDSKGCYRTDTKGCYYSNSKGSYNTDSKGSYNTDSNSKRCYCRYIAKIPFNNIIPNLLNIILSLLYNNTLYSYYNLLSYGTLLNPNISMFYTYIGIKVLYNSGLLKGNGGGGNGLDGVGGVNNKSMLEGVGGVNNKDSSYKGVRDKSMLKGVGGVNNKDSSYKGVNNRDTNIKGLNTTNTIHPVNNTINPTLNTLIDLLYNMSFSLDRKVVKYIGLMNYVLGVKIIDDNIVYRCYNTINDVYGVIRIVETIIREGNDYKSNEDSDIKGVILERECCSNIKGVNNKSTLEGVNKSMLEGVNNMDCNIKGVSDMGSNLKGVNNTSYKQPPFNNTPYNYHPFNNTPGNYNHLNTPSSSLSPFYDKLAFLYFKIQDYYSLKGVSNMININMKMFYDLCLERKYLYAYKVLKYVKDSNLQGDIEEISKELEKWSNKGGVSNKGSILKGVKYNDSNIKGVNDQGSNYNPFNNNT</sequence>
<evidence type="ECO:0000256" key="1">
    <source>
        <dbReference type="SAM" id="MobiDB-lite"/>
    </source>
</evidence>
<organism evidence="2 3">
    <name type="scientific">Hamiltosporidium magnivora</name>
    <dbReference type="NCBI Taxonomy" id="148818"/>
    <lineage>
        <taxon>Eukaryota</taxon>
        <taxon>Fungi</taxon>
        <taxon>Fungi incertae sedis</taxon>
        <taxon>Microsporidia</taxon>
        <taxon>Dubosqiidae</taxon>
        <taxon>Hamiltosporidium</taxon>
    </lineage>
</organism>
<dbReference type="VEuPathDB" id="MicrosporidiaDB:CWI39_3108p0010"/>
<comment type="caution">
    <text evidence="2">The sequence shown here is derived from an EMBL/GenBank/DDBJ whole genome shotgun (WGS) entry which is preliminary data.</text>
</comment>
<reference evidence="2 3" key="1">
    <citation type="submission" date="2017-12" db="EMBL/GenBank/DDBJ databases">
        <authorList>
            <person name="Pombert J.-F."/>
            <person name="Haag K.L."/>
            <person name="Ebert D."/>
        </authorList>
    </citation>
    <scope>NUCLEOTIDE SEQUENCE [LARGE SCALE GENOMIC DNA]</scope>
    <source>
        <strain evidence="2">BE-OM-2</strain>
    </source>
</reference>
<protein>
    <submittedName>
        <fullName evidence="2">Uncharacterized protein</fullName>
    </submittedName>
</protein>
<feature type="region of interest" description="Disordered" evidence="1">
    <location>
        <begin position="206"/>
        <end position="233"/>
    </location>
</feature>
<gene>
    <name evidence="2" type="ORF">CWI36_1903p0010</name>
</gene>
<dbReference type="EMBL" id="PITI01001903">
    <property type="protein sequence ID" value="TBT99642.1"/>
    <property type="molecule type" value="Genomic_DNA"/>
</dbReference>
<dbReference type="Proteomes" id="UP000291404">
    <property type="component" value="Unassembled WGS sequence"/>
</dbReference>
<accession>A0A4Q9KXG3</accession>
<evidence type="ECO:0000313" key="3">
    <source>
        <dbReference type="Proteomes" id="UP000291404"/>
    </source>
</evidence>
<evidence type="ECO:0000313" key="2">
    <source>
        <dbReference type="EMBL" id="TBT99642.1"/>
    </source>
</evidence>
<keyword evidence="3" id="KW-1185">Reference proteome</keyword>
<feature type="non-terminal residue" evidence="2">
    <location>
        <position position="1"/>
    </location>
</feature>
<feature type="compositionally biased region" description="Low complexity" evidence="1">
    <location>
        <begin position="224"/>
        <end position="233"/>
    </location>
</feature>
<dbReference type="VEuPathDB" id="MicrosporidiaDB:CWI39_2885p0010"/>
<dbReference type="VEuPathDB" id="MicrosporidiaDB:CWI36_1903p0010"/>
<dbReference type="AlphaFoldDB" id="A0A4Q9KXG3"/>
<feature type="non-terminal residue" evidence="2">
    <location>
        <position position="985"/>
    </location>
</feature>